<organism evidence="1 2">
    <name type="scientific">Rotaria sordida</name>
    <dbReference type="NCBI Taxonomy" id="392033"/>
    <lineage>
        <taxon>Eukaryota</taxon>
        <taxon>Metazoa</taxon>
        <taxon>Spiralia</taxon>
        <taxon>Gnathifera</taxon>
        <taxon>Rotifera</taxon>
        <taxon>Eurotatoria</taxon>
        <taxon>Bdelloidea</taxon>
        <taxon>Philodinida</taxon>
        <taxon>Philodinidae</taxon>
        <taxon>Rotaria</taxon>
    </lineage>
</organism>
<proteinExistence type="predicted"/>
<name>A0A816FMA7_9BILA</name>
<evidence type="ECO:0000313" key="1">
    <source>
        <dbReference type="EMBL" id="CAF1663284.1"/>
    </source>
</evidence>
<dbReference type="AlphaFoldDB" id="A0A816FMA7"/>
<sequence length="134" mass="15804">VQQIKITIIKYWQEKIQPLLNPLPEKYSNYVIDIGLIENKLTNEYDCIVIEMNPFETSTGASLFNWTTDSDQLRGQENEIEIRVQSDYYPYIKDYIEFILEVNQCDGKENSSSVDHGKEPYFIFLDQMKTQFSL</sequence>
<dbReference type="InterPro" id="IPR009772">
    <property type="entry name" value="CDC123"/>
</dbReference>
<reference evidence="1" key="1">
    <citation type="submission" date="2021-02" db="EMBL/GenBank/DDBJ databases">
        <authorList>
            <person name="Nowell W R."/>
        </authorList>
    </citation>
    <scope>NUCLEOTIDE SEQUENCE</scope>
</reference>
<comment type="caution">
    <text evidence="1">The sequence shown here is derived from an EMBL/GenBank/DDBJ whole genome shotgun (WGS) entry which is preliminary data.</text>
</comment>
<evidence type="ECO:0008006" key="3">
    <source>
        <dbReference type="Google" id="ProtNLM"/>
    </source>
</evidence>
<keyword evidence="2" id="KW-1185">Reference proteome</keyword>
<protein>
    <recommendedName>
        <fullName evidence="3">Cell division cycle protein 123 homolog</fullName>
    </recommendedName>
</protein>
<dbReference type="Proteomes" id="UP000663870">
    <property type="component" value="Unassembled WGS sequence"/>
</dbReference>
<gene>
    <name evidence="1" type="ORF">JXQ802_LOCUS56392</name>
</gene>
<accession>A0A816FMA7</accession>
<evidence type="ECO:0000313" key="2">
    <source>
        <dbReference type="Proteomes" id="UP000663870"/>
    </source>
</evidence>
<dbReference type="EMBL" id="CAJNOL010013311">
    <property type="protein sequence ID" value="CAF1663284.1"/>
    <property type="molecule type" value="Genomic_DNA"/>
</dbReference>
<dbReference type="Pfam" id="PF07065">
    <property type="entry name" value="D123"/>
    <property type="match status" value="1"/>
</dbReference>
<feature type="non-terminal residue" evidence="1">
    <location>
        <position position="1"/>
    </location>
</feature>